<evidence type="ECO:0000313" key="2">
    <source>
        <dbReference type="EMBL" id="EZP26126.1"/>
    </source>
</evidence>
<protein>
    <submittedName>
        <fullName evidence="2">Small integral membrane protein</fullName>
    </submittedName>
</protein>
<dbReference type="InterPro" id="IPR018730">
    <property type="entry name" value="DUF2273"/>
</dbReference>
<gene>
    <name evidence="2" type="ORF">BW34_02458</name>
</gene>
<dbReference type="GeneID" id="91432639"/>
<dbReference type="OrthoDB" id="4570571at2"/>
<comment type="caution">
    <text evidence="2">The sequence shown here is derived from an EMBL/GenBank/DDBJ whole genome shotgun (WGS) entry which is preliminary data.</text>
</comment>
<dbReference type="eggNOG" id="ENOG502ZMH1">
    <property type="taxonomic scope" value="Bacteria"/>
</dbReference>
<sequence>MSTTIIGALTGAILAVVALVFGFWGFLLTALFMAIGAVIGRIASGKLDVRAVTDAFTGRRTS</sequence>
<feature type="transmembrane region" description="Helical" evidence="1">
    <location>
        <begin position="12"/>
        <end position="40"/>
    </location>
</feature>
<dbReference type="RefSeq" id="WP_036312902.1">
    <property type="nucleotide sequence ID" value="NZ_CP031421.1"/>
</dbReference>
<evidence type="ECO:0000256" key="1">
    <source>
        <dbReference type="SAM" id="Phobius"/>
    </source>
</evidence>
<keyword evidence="1" id="KW-1133">Transmembrane helix</keyword>
<proteinExistence type="predicted"/>
<dbReference type="KEGG" id="moo:BWL13_02277"/>
<keyword evidence="3" id="KW-1185">Reference proteome</keyword>
<dbReference type="Proteomes" id="UP000024001">
    <property type="component" value="Unassembled WGS sequence"/>
</dbReference>
<dbReference type="Pfam" id="PF10031">
    <property type="entry name" value="DUF2273"/>
    <property type="match status" value="1"/>
</dbReference>
<dbReference type="AlphaFoldDB" id="A0A031FPL7"/>
<organism evidence="2 3">
    <name type="scientific">Microbacterium oleivorans</name>
    <dbReference type="NCBI Taxonomy" id="273677"/>
    <lineage>
        <taxon>Bacteria</taxon>
        <taxon>Bacillati</taxon>
        <taxon>Actinomycetota</taxon>
        <taxon>Actinomycetes</taxon>
        <taxon>Micrococcales</taxon>
        <taxon>Microbacteriaceae</taxon>
        <taxon>Microbacterium</taxon>
    </lineage>
</organism>
<reference evidence="2 3" key="1">
    <citation type="submission" date="2014-03" db="EMBL/GenBank/DDBJ databases">
        <title>Draft Genome Sequences of 13 Willow Endophytes.</title>
        <authorList>
            <person name="Gan H.Y."/>
            <person name="Gan H.M."/>
            <person name="Savka M.A."/>
            <person name="Hudson A.O."/>
        </authorList>
    </citation>
    <scope>NUCLEOTIDE SEQUENCE [LARGE SCALE GENOMIC DNA]</scope>
    <source>
        <strain evidence="2 3">RIT293</strain>
    </source>
</reference>
<keyword evidence="1" id="KW-0812">Transmembrane</keyword>
<evidence type="ECO:0000313" key="3">
    <source>
        <dbReference type="Proteomes" id="UP000024001"/>
    </source>
</evidence>
<accession>A0A031FPL7</accession>
<keyword evidence="1" id="KW-0472">Membrane</keyword>
<name>A0A031FPL7_9MICO</name>
<dbReference type="PATRIC" id="fig|273677.3.peg.2440"/>
<dbReference type="EMBL" id="JFYO01000007">
    <property type="protein sequence ID" value="EZP26126.1"/>
    <property type="molecule type" value="Genomic_DNA"/>
</dbReference>